<feature type="coiled-coil region" evidence="1">
    <location>
        <begin position="233"/>
        <end position="260"/>
    </location>
</feature>
<dbReference type="PROSITE" id="PS50943">
    <property type="entry name" value="HTH_CROC1"/>
    <property type="match status" value="1"/>
</dbReference>
<dbReference type="SMART" id="SM00530">
    <property type="entry name" value="HTH_XRE"/>
    <property type="match status" value="2"/>
</dbReference>
<dbReference type="Pfam" id="PF13560">
    <property type="entry name" value="HTH_31"/>
    <property type="match status" value="1"/>
</dbReference>
<organism evidence="4 5">
    <name type="scientific">Sinosporangium siamense</name>
    <dbReference type="NCBI Taxonomy" id="1367973"/>
    <lineage>
        <taxon>Bacteria</taxon>
        <taxon>Bacillati</taxon>
        <taxon>Actinomycetota</taxon>
        <taxon>Actinomycetes</taxon>
        <taxon>Streptosporangiales</taxon>
        <taxon>Streptosporangiaceae</taxon>
        <taxon>Sinosporangium</taxon>
    </lineage>
</organism>
<accession>A0A919RFS1</accession>
<dbReference type="Proteomes" id="UP000606172">
    <property type="component" value="Unassembled WGS sequence"/>
</dbReference>
<dbReference type="EMBL" id="BOOW01000019">
    <property type="protein sequence ID" value="GII92902.1"/>
    <property type="molecule type" value="Genomic_DNA"/>
</dbReference>
<dbReference type="RefSeq" id="WP_204026047.1">
    <property type="nucleotide sequence ID" value="NZ_BOOW01000019.1"/>
</dbReference>
<gene>
    <name evidence="4" type="ORF">Ssi02_31330</name>
</gene>
<dbReference type="GO" id="GO:0003677">
    <property type="term" value="F:DNA binding"/>
    <property type="evidence" value="ECO:0007669"/>
    <property type="project" value="InterPro"/>
</dbReference>
<dbReference type="InterPro" id="IPR010982">
    <property type="entry name" value="Lambda_DNA-bd_dom_sf"/>
</dbReference>
<feature type="region of interest" description="Disordered" evidence="2">
    <location>
        <begin position="192"/>
        <end position="223"/>
    </location>
</feature>
<name>A0A919RFS1_9ACTN</name>
<dbReference type="CDD" id="cd00093">
    <property type="entry name" value="HTH_XRE"/>
    <property type="match status" value="1"/>
</dbReference>
<feature type="domain" description="HTH cro/C1-type" evidence="3">
    <location>
        <begin position="123"/>
        <end position="178"/>
    </location>
</feature>
<evidence type="ECO:0000256" key="1">
    <source>
        <dbReference type="SAM" id="Coils"/>
    </source>
</evidence>
<reference evidence="4" key="1">
    <citation type="submission" date="2021-01" db="EMBL/GenBank/DDBJ databases">
        <title>Whole genome shotgun sequence of Sinosporangium siamense NBRC 109515.</title>
        <authorList>
            <person name="Komaki H."/>
            <person name="Tamura T."/>
        </authorList>
    </citation>
    <scope>NUCLEOTIDE SEQUENCE</scope>
    <source>
        <strain evidence="4">NBRC 109515</strain>
    </source>
</reference>
<keyword evidence="5" id="KW-1185">Reference proteome</keyword>
<dbReference type="InterPro" id="IPR001387">
    <property type="entry name" value="Cro/C1-type_HTH"/>
</dbReference>
<evidence type="ECO:0000256" key="2">
    <source>
        <dbReference type="SAM" id="MobiDB-lite"/>
    </source>
</evidence>
<comment type="caution">
    <text evidence="4">The sequence shown here is derived from an EMBL/GenBank/DDBJ whole genome shotgun (WGS) entry which is preliminary data.</text>
</comment>
<evidence type="ECO:0000313" key="5">
    <source>
        <dbReference type="Proteomes" id="UP000606172"/>
    </source>
</evidence>
<dbReference type="Gene3D" id="1.10.260.40">
    <property type="entry name" value="lambda repressor-like DNA-binding domains"/>
    <property type="match status" value="1"/>
</dbReference>
<keyword evidence="1" id="KW-0175">Coiled coil</keyword>
<proteinExistence type="predicted"/>
<sequence>MPRRESPITGNGPLAKFAEALRELRRTAGNPTYDQLAKEGFFSKSVLSQAAAGHRLPTLAVTHAYVLACGGDRAEWQQRWEDTRRSLAEIKEVEPPRRGAAVPRPPAPDLARTVSPAAFVEHLRQLRNQSGLSLRQLVERSGGKLVRSTLSDALNRNTLPRWPVVEEIVKACGAADQLPSWQKTWNKIHSSRRNAVSALRGSRSSSSRSRQAGPPPLPMRRPLVDGEGVAVDVSVLKSALKTALKHIERLNEELERRDEMIRHLQIWSSLDRGGVLHGKVAEPPWRFIGHVTPDHLSGSPVTVPEEYATQLGMRPRTLRPLTGPEYHMVMLIWGDRQPMFESLQPVLRHMNARAGDPLFVVVDGYRLKARITPP</sequence>
<evidence type="ECO:0000259" key="3">
    <source>
        <dbReference type="PROSITE" id="PS50943"/>
    </source>
</evidence>
<protein>
    <recommendedName>
        <fullName evidence="3">HTH cro/C1-type domain-containing protein</fullName>
    </recommendedName>
</protein>
<dbReference type="AlphaFoldDB" id="A0A919RFS1"/>
<evidence type="ECO:0000313" key="4">
    <source>
        <dbReference type="EMBL" id="GII92902.1"/>
    </source>
</evidence>